<dbReference type="EMBL" id="BDQV01000686">
    <property type="protein sequence ID" value="GAY67317.1"/>
    <property type="molecule type" value="Genomic_DNA"/>
</dbReference>
<reference evidence="1 2" key="1">
    <citation type="journal article" date="2017" name="Front. Genet.">
        <title>Draft sequencing of the heterozygous diploid genome of Satsuma (Citrus unshiu Marc.) using a hybrid assembly approach.</title>
        <authorList>
            <person name="Shimizu T."/>
            <person name="Tanizawa Y."/>
            <person name="Mochizuki T."/>
            <person name="Nagasaki H."/>
            <person name="Yoshioka T."/>
            <person name="Toyoda A."/>
            <person name="Fujiyama A."/>
            <person name="Kaminuma E."/>
            <person name="Nakamura Y."/>
        </authorList>
    </citation>
    <scope>NUCLEOTIDE SEQUENCE [LARGE SCALE GENOMIC DNA]</scope>
    <source>
        <strain evidence="2">cv. Miyagawa wase</strain>
    </source>
</reference>
<organism evidence="1 2">
    <name type="scientific">Citrus unshiu</name>
    <name type="common">Satsuma mandarin</name>
    <name type="synonym">Citrus nobilis var. unshiu</name>
    <dbReference type="NCBI Taxonomy" id="55188"/>
    <lineage>
        <taxon>Eukaryota</taxon>
        <taxon>Viridiplantae</taxon>
        <taxon>Streptophyta</taxon>
        <taxon>Embryophyta</taxon>
        <taxon>Tracheophyta</taxon>
        <taxon>Spermatophyta</taxon>
        <taxon>Magnoliopsida</taxon>
        <taxon>eudicotyledons</taxon>
        <taxon>Gunneridae</taxon>
        <taxon>Pentapetalae</taxon>
        <taxon>rosids</taxon>
        <taxon>malvids</taxon>
        <taxon>Sapindales</taxon>
        <taxon>Rutaceae</taxon>
        <taxon>Aurantioideae</taxon>
        <taxon>Citrus</taxon>
    </lineage>
</organism>
<dbReference type="AlphaFoldDB" id="A0A2H5QRR0"/>
<evidence type="ECO:0000313" key="1">
    <source>
        <dbReference type="EMBL" id="GAY67317.1"/>
    </source>
</evidence>
<gene>
    <name evidence="1" type="ORF">CUMW_255510</name>
</gene>
<accession>A0A2H5QRR0</accession>
<name>A0A2H5QRR0_CITUN</name>
<dbReference type="Proteomes" id="UP000236630">
    <property type="component" value="Unassembled WGS sequence"/>
</dbReference>
<evidence type="ECO:0000313" key="2">
    <source>
        <dbReference type="Proteomes" id="UP000236630"/>
    </source>
</evidence>
<comment type="caution">
    <text evidence="1">The sequence shown here is derived from an EMBL/GenBank/DDBJ whole genome shotgun (WGS) entry which is preliminary data.</text>
</comment>
<protein>
    <submittedName>
        <fullName evidence="1">Uncharacterized protein</fullName>
    </submittedName>
</protein>
<proteinExistence type="predicted"/>
<sequence length="61" mass="7157">MVEVDKIIIEGNTSSIEQEQENNKILKNDLCMQYIASRIDLLEKLINVHVSRFKWQPNLLT</sequence>
<keyword evidence="2" id="KW-1185">Reference proteome</keyword>